<gene>
    <name evidence="3" type="ORF">PCOAH_00026160</name>
</gene>
<dbReference type="EMBL" id="CP016247">
    <property type="protein sequence ID" value="ANQ08434.1"/>
    <property type="molecule type" value="Genomic_DNA"/>
</dbReference>
<feature type="compositionally biased region" description="Basic residues" evidence="1">
    <location>
        <begin position="940"/>
        <end position="953"/>
    </location>
</feature>
<accession>A0A1B1E080</accession>
<feature type="compositionally biased region" description="Basic residues" evidence="1">
    <location>
        <begin position="868"/>
        <end position="879"/>
    </location>
</feature>
<feature type="region of interest" description="Disordered" evidence="1">
    <location>
        <begin position="693"/>
        <end position="756"/>
    </location>
</feature>
<dbReference type="PROSITE" id="PS51321">
    <property type="entry name" value="TFIIS_CENTRAL"/>
    <property type="match status" value="1"/>
</dbReference>
<feature type="compositionally biased region" description="Low complexity" evidence="1">
    <location>
        <begin position="256"/>
        <end position="275"/>
    </location>
</feature>
<feature type="domain" description="TFIIS central" evidence="2">
    <location>
        <begin position="1023"/>
        <end position="1147"/>
    </location>
</feature>
<feature type="region of interest" description="Disordered" evidence="1">
    <location>
        <begin position="256"/>
        <end position="285"/>
    </location>
</feature>
<evidence type="ECO:0000259" key="2">
    <source>
        <dbReference type="PROSITE" id="PS51321"/>
    </source>
</evidence>
<evidence type="ECO:0000256" key="1">
    <source>
        <dbReference type="SAM" id="MobiDB-lite"/>
    </source>
</evidence>
<name>A0A1B1E080_9APIC</name>
<evidence type="ECO:0000313" key="3">
    <source>
        <dbReference type="EMBL" id="ANQ08434.1"/>
    </source>
</evidence>
<sequence length="1319" mass="150000">MGEKEEGSRNGESDGKEQDGEDVVEPIQFVDVNSTNIFDLDITQLDIRRVNNHMKLSDISQLYYYLNKNSFCYTSEERPYISNMLELKYFFSSNEVENYEILEQLKQHDARENSRMRKFNLGRLVARSKLEEKEMMGMSGGKRGPHKVGSALSEYGGVTQVGRGDDDSEADVQTAGGSDSGGGSNHDSDSNHSSHNHCDSDDGVVPLRGARPNWRNNQTKRHHTVGEAWHTSVSSTNSCHSSESISSTSSYSFCSSTSSSSDSSSSSSSSLSAFSPNRTDKGRKKVNHMSNLKILDVIKKYNENLEKIKTKKKKKIKSRIGKLKKYDTVSIQGHNNKMVMSQIYKIVRKKSSVSIIGQLIYSSSDCKKFLYNNIDCHMNRWSVLPCLGYLNDISEQEVLHRIQVYNFYEFIYLFDEFPLCCQHNRRLNGTQFGRIGNSADGANHSGPCEYDNEIVFNSAQRQKNNRRDHPTCSFRVFYYDQFLCKNAQMVPQLAKNCISINRSTGENFHFYKNSNVYTTIRDTYHVFHDPNNTYVLTNKCFEYLYFFCFNCDTYYDLNIVLCNLLYNHMNGLKNSDPVWEFTKMYPFVQKYKKTYDVRIKRQRVKQTDIYFICPNCILNNVYNIMEHLFFFYYFCDIVNAHNHDFLIYNEYVKNIFHVDLPFFCLYNVPKEKALLNAQKKKMPIVVQRGKNLPAHKGSKKKKNSLVCANGKRKSNRNGEVFPIERGGKHKIGNPMDSGNNTSTTVSTASSNTIGSDRSAVRVQGRAHVHAQAKAQELIATASHSPPLRDRHGEVAKGGSQKGQRISRTGMANREKEQLGGETTKMEYVKEEANEAENPSHPLEGSRVKGEVSPTQGCGQILQEEAKTNKRRSDRKRKKKKEDDDELFDEACLSYESEEEDTFEDYLDGHTDEDIVEENQILIDEVYSGDSDFCKEEQTSGRKRRKKTGKKVKPLKRESVKGKKSATREKATTAAGGTHSVGSIPGSGNSIAAVMKKEEELKTLVHDVRRTCNEGNATNRSISKYKKVIDKIKHALDKEVTTNAGTTTGKTTGTVTDTKELSERIVKGVIQNFSDKMEIKMKLFSICSNLMRKDNAELRKKILNGIIHATDLAHMDSSDLAPISLKNKRMEHERKYFYENIYLRENILDLKNSKKVEEEEVFHHPSVILEQKEQQPQQQQQLQQGNASIGQDSEVNGEGLIHPCEGKRGSFSNQSDELDTLKHGDNNGEEKNAIPPSSSNGNLSDCKIRRKGSSGNEDQEKEMGGMIPPMEKYSFEFTYQNLKGMYEHMPKYASAPIMTFLDNSYNRVVAIMDASKNEQL</sequence>
<dbReference type="KEGG" id="pcot:PCOAH_00026160"/>
<dbReference type="GO" id="GO:0003746">
    <property type="term" value="F:translation elongation factor activity"/>
    <property type="evidence" value="ECO:0007669"/>
    <property type="project" value="UniProtKB-KW"/>
</dbReference>
<dbReference type="Pfam" id="PF07500">
    <property type="entry name" value="TFIIS_M"/>
    <property type="match status" value="1"/>
</dbReference>
<feature type="region of interest" description="Disordered" evidence="1">
    <location>
        <begin position="157"/>
        <end position="220"/>
    </location>
</feature>
<organism evidence="3 4">
    <name type="scientific">Plasmodium coatneyi</name>
    <dbReference type="NCBI Taxonomy" id="208452"/>
    <lineage>
        <taxon>Eukaryota</taxon>
        <taxon>Sar</taxon>
        <taxon>Alveolata</taxon>
        <taxon>Apicomplexa</taxon>
        <taxon>Aconoidasida</taxon>
        <taxon>Haemosporida</taxon>
        <taxon>Plasmodiidae</taxon>
        <taxon>Plasmodium</taxon>
    </lineage>
</organism>
<evidence type="ECO:0000313" key="4">
    <source>
        <dbReference type="Proteomes" id="UP000092716"/>
    </source>
</evidence>
<dbReference type="Gene3D" id="1.10.472.30">
    <property type="entry name" value="Transcription elongation factor S-II, central domain"/>
    <property type="match status" value="1"/>
</dbReference>
<feature type="region of interest" description="Disordered" evidence="1">
    <location>
        <begin position="932"/>
        <end position="986"/>
    </location>
</feature>
<dbReference type="Proteomes" id="UP000092716">
    <property type="component" value="Chromosome 9"/>
</dbReference>
<dbReference type="SUPFAM" id="SSF46942">
    <property type="entry name" value="Elongation factor TFIIS domain 2"/>
    <property type="match status" value="1"/>
</dbReference>
<feature type="compositionally biased region" description="Low complexity" evidence="1">
    <location>
        <begin position="1173"/>
        <end position="1183"/>
    </location>
</feature>
<reference evidence="4" key="1">
    <citation type="submission" date="2016-06" db="EMBL/GenBank/DDBJ databases">
        <title>First high quality genome sequence of Plasmodium coatneyi using continuous long reads from single molecule, real-time sequencing.</title>
        <authorList>
            <person name="Chien J.-T."/>
            <person name="Pakala S.B."/>
            <person name="Geraldo J.A."/>
            <person name="Lapp S.A."/>
            <person name="Barnwell J.W."/>
            <person name="Kissinger J.C."/>
            <person name="Galinski M.R."/>
            <person name="Humphrey J.C."/>
        </authorList>
    </citation>
    <scope>NUCLEOTIDE SEQUENCE [LARGE SCALE GENOMIC DNA]</scope>
    <source>
        <strain evidence="4">Hackeri</strain>
    </source>
</reference>
<keyword evidence="4" id="KW-1185">Reference proteome</keyword>
<feature type="compositionally biased region" description="Low complexity" evidence="1">
    <location>
        <begin position="737"/>
        <end position="752"/>
    </location>
</feature>
<dbReference type="OrthoDB" id="1742074at2759"/>
<feature type="region of interest" description="Disordered" evidence="1">
    <location>
        <begin position="132"/>
        <end position="151"/>
    </location>
</feature>
<dbReference type="InterPro" id="IPR003618">
    <property type="entry name" value="TFIIS_cen_dom"/>
</dbReference>
<dbReference type="GO" id="GO:0006351">
    <property type="term" value="P:DNA-templated transcription"/>
    <property type="evidence" value="ECO:0007669"/>
    <property type="project" value="InterPro"/>
</dbReference>
<feature type="region of interest" description="Disordered" evidence="1">
    <location>
        <begin position="778"/>
        <end position="886"/>
    </location>
</feature>
<keyword evidence="3" id="KW-0251">Elongation factor</keyword>
<feature type="compositionally biased region" description="Basic and acidic residues" evidence="1">
    <location>
        <begin position="1218"/>
        <end position="1231"/>
    </location>
</feature>
<protein>
    <submittedName>
        <fullName evidence="3">Transcription elongation factor</fullName>
    </submittedName>
</protein>
<dbReference type="VEuPathDB" id="PlasmoDB:PCOAH_00026160"/>
<proteinExistence type="predicted"/>
<feature type="compositionally biased region" description="Polar residues" evidence="1">
    <location>
        <begin position="1184"/>
        <end position="1193"/>
    </location>
</feature>
<dbReference type="InterPro" id="IPR036575">
    <property type="entry name" value="TFIIS_cen_dom_sf"/>
</dbReference>
<feature type="compositionally biased region" description="Basic and acidic residues" evidence="1">
    <location>
        <begin position="954"/>
        <end position="970"/>
    </location>
</feature>
<dbReference type="RefSeq" id="XP_019915129.1">
    <property type="nucleotide sequence ID" value="XM_020059421.1"/>
</dbReference>
<dbReference type="GeneID" id="30909344"/>
<keyword evidence="3" id="KW-0648">Protein biosynthesis</keyword>
<feature type="compositionally biased region" description="Basic and acidic residues" evidence="1">
    <location>
        <begin position="1"/>
        <end position="18"/>
    </location>
</feature>
<feature type="compositionally biased region" description="Basic and acidic residues" evidence="1">
    <location>
        <begin position="812"/>
        <end position="832"/>
    </location>
</feature>
<feature type="compositionally biased region" description="Basic and acidic residues" evidence="1">
    <location>
        <begin position="186"/>
        <end position="200"/>
    </location>
</feature>
<feature type="region of interest" description="Disordered" evidence="1">
    <location>
        <begin position="1"/>
        <end position="22"/>
    </location>
</feature>
<feature type="region of interest" description="Disordered" evidence="1">
    <location>
        <begin position="1170"/>
        <end position="1265"/>
    </location>
</feature>